<organism evidence="2 3">
    <name type="scientific">Protaetiibacter mangrovi</name>
    <dbReference type="NCBI Taxonomy" id="2970926"/>
    <lineage>
        <taxon>Bacteria</taxon>
        <taxon>Bacillati</taxon>
        <taxon>Actinomycetota</taxon>
        <taxon>Actinomycetes</taxon>
        <taxon>Micrococcales</taxon>
        <taxon>Microbacteriaceae</taxon>
        <taxon>Protaetiibacter</taxon>
    </lineage>
</organism>
<keyword evidence="1" id="KW-1133">Transmembrane helix</keyword>
<feature type="transmembrane region" description="Helical" evidence="1">
    <location>
        <begin position="142"/>
        <end position="162"/>
    </location>
</feature>
<sequence>MSHEHALRPFVTVAALAAAVVSGGLVALQARINGQLAVELGHSVLTALISFGVGTLACALALLAWPRGRTGLVLIRDAVRDRRMTPWFLFGGVAGALMVTTQGLTAPVLGVALFTVALVGGQTIGSLVMDRRGVGAMAATPLTPPRMVGAALAVAAVIWAVSDRLHGDVAWLLLVLPFLAGIAVSWQQAVNGQLRQQAQSALSATFVSFLAGTAVLAVAAAVEWLVAGPAHALPAEPWLYLGGLIGVVFVAGAAAIVPFTGVLLFGLATIAGQLAVAVLLDVLSPVSDTGLDLATVGGAALAIVAVAVASIRRPGHRGGGVTDSTGASSP</sequence>
<feature type="transmembrane region" description="Helical" evidence="1">
    <location>
        <begin position="168"/>
        <end position="189"/>
    </location>
</feature>
<dbReference type="InterPro" id="IPR006750">
    <property type="entry name" value="YdcZ"/>
</dbReference>
<feature type="transmembrane region" description="Helical" evidence="1">
    <location>
        <begin position="43"/>
        <end position="65"/>
    </location>
</feature>
<feature type="transmembrane region" description="Helical" evidence="1">
    <location>
        <begin position="264"/>
        <end position="287"/>
    </location>
</feature>
<evidence type="ECO:0000256" key="1">
    <source>
        <dbReference type="SAM" id="Phobius"/>
    </source>
</evidence>
<keyword evidence="3" id="KW-1185">Reference proteome</keyword>
<reference evidence="2 3" key="1">
    <citation type="submission" date="2022-08" db="EMBL/GenBank/DDBJ databases">
        <authorList>
            <person name="Li F."/>
        </authorList>
    </citation>
    <scope>NUCLEOTIDE SEQUENCE [LARGE SCALE GENOMIC DNA]</scope>
    <source>
        <strain evidence="2 3">10F1B-8-1</strain>
    </source>
</reference>
<dbReference type="RefSeq" id="WP_258797810.1">
    <property type="nucleotide sequence ID" value="NZ_JANTHX010000004.1"/>
</dbReference>
<gene>
    <name evidence="2" type="ORF">NUH29_04480</name>
</gene>
<evidence type="ECO:0000313" key="3">
    <source>
        <dbReference type="Proteomes" id="UP001205337"/>
    </source>
</evidence>
<feature type="transmembrane region" description="Helical" evidence="1">
    <location>
        <begin position="86"/>
        <end position="105"/>
    </location>
</feature>
<protein>
    <submittedName>
        <fullName evidence="2">DMT family transporter</fullName>
    </submittedName>
</protein>
<feature type="transmembrane region" description="Helical" evidence="1">
    <location>
        <begin position="293"/>
        <end position="311"/>
    </location>
</feature>
<dbReference type="PANTHER" id="PTHR34821">
    <property type="entry name" value="INNER MEMBRANE PROTEIN YDCZ"/>
    <property type="match status" value="1"/>
</dbReference>
<dbReference type="Proteomes" id="UP001205337">
    <property type="component" value="Unassembled WGS sequence"/>
</dbReference>
<accession>A0ABT1ZDN1</accession>
<evidence type="ECO:0000313" key="2">
    <source>
        <dbReference type="EMBL" id="MCS0498807.1"/>
    </source>
</evidence>
<proteinExistence type="predicted"/>
<feature type="transmembrane region" description="Helical" evidence="1">
    <location>
        <begin position="201"/>
        <end position="226"/>
    </location>
</feature>
<dbReference type="PANTHER" id="PTHR34821:SF2">
    <property type="entry name" value="INNER MEMBRANE PROTEIN YDCZ"/>
    <property type="match status" value="1"/>
</dbReference>
<keyword evidence="1" id="KW-0812">Transmembrane</keyword>
<name>A0ABT1ZDN1_9MICO</name>
<feature type="transmembrane region" description="Helical" evidence="1">
    <location>
        <begin position="111"/>
        <end position="130"/>
    </location>
</feature>
<keyword evidence="1" id="KW-0472">Membrane</keyword>
<dbReference type="Pfam" id="PF04657">
    <property type="entry name" value="DMT_YdcZ"/>
    <property type="match status" value="2"/>
</dbReference>
<dbReference type="EMBL" id="JANTHX010000004">
    <property type="protein sequence ID" value="MCS0498807.1"/>
    <property type="molecule type" value="Genomic_DNA"/>
</dbReference>
<feature type="transmembrane region" description="Helical" evidence="1">
    <location>
        <begin position="238"/>
        <end position="257"/>
    </location>
</feature>
<comment type="caution">
    <text evidence="2">The sequence shown here is derived from an EMBL/GenBank/DDBJ whole genome shotgun (WGS) entry which is preliminary data.</text>
</comment>